<gene>
    <name evidence="1" type="ORF">H920_17289</name>
</gene>
<dbReference type="EMBL" id="KN124392">
    <property type="protein sequence ID" value="KFO21380.1"/>
    <property type="molecule type" value="Genomic_DNA"/>
</dbReference>
<keyword evidence="2" id="KW-1185">Reference proteome</keyword>
<sequence>MSTTRLEHKLTVIKYSVTWGGHAVARRLSPLPEPKRGIEVVQVHLPAAAGDQIRADEEPSDIP</sequence>
<proteinExistence type="predicted"/>
<accession>A0A091CUM6</accession>
<reference evidence="1 2" key="1">
    <citation type="submission" date="2013-11" db="EMBL/GenBank/DDBJ databases">
        <title>The Damaraland mole rat (Fukomys damarensis) genome and evolution of African mole rats.</title>
        <authorList>
            <person name="Gladyshev V.N."/>
            <person name="Fang X."/>
        </authorList>
    </citation>
    <scope>NUCLEOTIDE SEQUENCE [LARGE SCALE GENOMIC DNA]</scope>
    <source>
        <tissue evidence="1">Liver</tissue>
    </source>
</reference>
<dbReference type="AlphaFoldDB" id="A0A091CUM6"/>
<evidence type="ECO:0000313" key="1">
    <source>
        <dbReference type="EMBL" id="KFO21380.1"/>
    </source>
</evidence>
<name>A0A091CUM6_FUKDA</name>
<dbReference type="Proteomes" id="UP000028990">
    <property type="component" value="Unassembled WGS sequence"/>
</dbReference>
<evidence type="ECO:0000313" key="2">
    <source>
        <dbReference type="Proteomes" id="UP000028990"/>
    </source>
</evidence>
<protein>
    <submittedName>
        <fullName evidence="1">Uncharacterized protein</fullName>
    </submittedName>
</protein>
<organism evidence="1 2">
    <name type="scientific">Fukomys damarensis</name>
    <name type="common">Damaraland mole rat</name>
    <name type="synonym">Cryptomys damarensis</name>
    <dbReference type="NCBI Taxonomy" id="885580"/>
    <lineage>
        <taxon>Eukaryota</taxon>
        <taxon>Metazoa</taxon>
        <taxon>Chordata</taxon>
        <taxon>Craniata</taxon>
        <taxon>Vertebrata</taxon>
        <taxon>Euteleostomi</taxon>
        <taxon>Mammalia</taxon>
        <taxon>Eutheria</taxon>
        <taxon>Euarchontoglires</taxon>
        <taxon>Glires</taxon>
        <taxon>Rodentia</taxon>
        <taxon>Hystricomorpha</taxon>
        <taxon>Bathyergidae</taxon>
        <taxon>Fukomys</taxon>
    </lineage>
</organism>